<feature type="non-terminal residue" evidence="12">
    <location>
        <position position="1"/>
    </location>
</feature>
<dbReference type="InterPro" id="IPR037138">
    <property type="entry name" value="His_deacetylse_dom_sf"/>
</dbReference>
<keyword evidence="4" id="KW-0678">Repressor</keyword>
<evidence type="ECO:0000313" key="12">
    <source>
        <dbReference type="EMBL" id="GMS95947.1"/>
    </source>
</evidence>
<comment type="caution">
    <text evidence="12">The sequence shown here is derived from an EMBL/GenBank/DDBJ whole genome shotgun (WGS) entry which is preliminary data.</text>
</comment>
<evidence type="ECO:0000256" key="10">
    <source>
        <dbReference type="ARBA" id="ARBA00048287"/>
    </source>
</evidence>
<keyword evidence="7" id="KW-0805">Transcription regulation</keyword>
<evidence type="ECO:0000256" key="3">
    <source>
        <dbReference type="ARBA" id="ARBA00012111"/>
    </source>
</evidence>
<keyword evidence="9" id="KW-0539">Nucleus</keyword>
<dbReference type="EC" id="3.5.1.98" evidence="3"/>
<dbReference type="GO" id="GO:0000118">
    <property type="term" value="C:histone deacetylase complex"/>
    <property type="evidence" value="ECO:0007669"/>
    <property type="project" value="TreeGrafter"/>
</dbReference>
<dbReference type="Pfam" id="PF00850">
    <property type="entry name" value="Hist_deacetyl"/>
    <property type="match status" value="2"/>
</dbReference>
<evidence type="ECO:0000256" key="6">
    <source>
        <dbReference type="ARBA" id="ARBA00022853"/>
    </source>
</evidence>
<organism evidence="12 13">
    <name type="scientific">Pristionchus entomophagus</name>
    <dbReference type="NCBI Taxonomy" id="358040"/>
    <lineage>
        <taxon>Eukaryota</taxon>
        <taxon>Metazoa</taxon>
        <taxon>Ecdysozoa</taxon>
        <taxon>Nematoda</taxon>
        <taxon>Chromadorea</taxon>
        <taxon>Rhabditida</taxon>
        <taxon>Rhabditina</taxon>
        <taxon>Diplogasteromorpha</taxon>
        <taxon>Diplogasteroidea</taxon>
        <taxon>Neodiplogasteridae</taxon>
        <taxon>Pristionchus</taxon>
    </lineage>
</organism>
<dbReference type="PANTHER" id="PTHR10625:SF5">
    <property type="entry name" value="HISTONE DEACETYLASE"/>
    <property type="match status" value="1"/>
</dbReference>
<feature type="domain" description="Histone deacetylase" evidence="11">
    <location>
        <begin position="456"/>
        <end position="752"/>
    </location>
</feature>
<name>A0AAV5TNW9_9BILA</name>
<keyword evidence="5" id="KW-0378">Hydrolase</keyword>
<evidence type="ECO:0000256" key="8">
    <source>
        <dbReference type="ARBA" id="ARBA00023163"/>
    </source>
</evidence>
<evidence type="ECO:0000256" key="7">
    <source>
        <dbReference type="ARBA" id="ARBA00023015"/>
    </source>
</evidence>
<dbReference type="GO" id="GO:0040029">
    <property type="term" value="P:epigenetic regulation of gene expression"/>
    <property type="evidence" value="ECO:0007669"/>
    <property type="project" value="TreeGrafter"/>
</dbReference>
<feature type="domain" description="Histone deacetylase" evidence="11">
    <location>
        <begin position="49"/>
        <end position="345"/>
    </location>
</feature>
<evidence type="ECO:0000259" key="11">
    <source>
        <dbReference type="Pfam" id="PF00850"/>
    </source>
</evidence>
<dbReference type="AlphaFoldDB" id="A0AAV5TNW9"/>
<dbReference type="CDD" id="cd09992">
    <property type="entry name" value="HDAC_classII"/>
    <property type="match status" value="1"/>
</dbReference>
<reference evidence="12" key="1">
    <citation type="submission" date="2023-10" db="EMBL/GenBank/DDBJ databases">
        <title>Genome assembly of Pristionchus species.</title>
        <authorList>
            <person name="Yoshida K."/>
            <person name="Sommer R.J."/>
        </authorList>
    </citation>
    <scope>NUCLEOTIDE SEQUENCE</scope>
    <source>
        <strain evidence="12">RS0144</strain>
    </source>
</reference>
<evidence type="ECO:0000256" key="4">
    <source>
        <dbReference type="ARBA" id="ARBA00022491"/>
    </source>
</evidence>
<dbReference type="InterPro" id="IPR023696">
    <property type="entry name" value="Ureohydrolase_dom_sf"/>
</dbReference>
<evidence type="ECO:0000313" key="13">
    <source>
        <dbReference type="Proteomes" id="UP001432027"/>
    </source>
</evidence>
<keyword evidence="8" id="KW-0804">Transcription</keyword>
<dbReference type="InterPro" id="IPR000286">
    <property type="entry name" value="HDACs"/>
</dbReference>
<comment type="similarity">
    <text evidence="2">Belongs to the histone deacetylase family. HD type 2 subfamily.</text>
</comment>
<comment type="subcellular location">
    <subcellularLocation>
        <location evidence="1">Nucleus</location>
    </subcellularLocation>
</comment>
<dbReference type="GO" id="GO:0141221">
    <property type="term" value="F:histone deacetylase activity, hydrolytic mechanism"/>
    <property type="evidence" value="ECO:0007669"/>
    <property type="project" value="UniProtKB-EC"/>
</dbReference>
<evidence type="ECO:0000256" key="5">
    <source>
        <dbReference type="ARBA" id="ARBA00022801"/>
    </source>
</evidence>
<dbReference type="EMBL" id="BTSX01000004">
    <property type="protein sequence ID" value="GMS95947.1"/>
    <property type="molecule type" value="Genomic_DNA"/>
</dbReference>
<dbReference type="SUPFAM" id="SSF52768">
    <property type="entry name" value="Arginase/deacetylase"/>
    <property type="match status" value="2"/>
</dbReference>
<proteinExistence type="inferred from homology"/>
<comment type="catalytic activity">
    <reaction evidence="10">
        <text>N(6)-acetyl-L-lysyl-[histone] + H2O = L-lysyl-[histone] + acetate</text>
        <dbReference type="Rhea" id="RHEA:58196"/>
        <dbReference type="Rhea" id="RHEA-COMP:9845"/>
        <dbReference type="Rhea" id="RHEA-COMP:11338"/>
        <dbReference type="ChEBI" id="CHEBI:15377"/>
        <dbReference type="ChEBI" id="CHEBI:29969"/>
        <dbReference type="ChEBI" id="CHEBI:30089"/>
        <dbReference type="ChEBI" id="CHEBI:61930"/>
        <dbReference type="EC" id="3.5.1.98"/>
    </reaction>
</comment>
<keyword evidence="13" id="KW-1185">Reference proteome</keyword>
<evidence type="ECO:0000256" key="1">
    <source>
        <dbReference type="ARBA" id="ARBA00004123"/>
    </source>
</evidence>
<evidence type="ECO:0000256" key="9">
    <source>
        <dbReference type="ARBA" id="ARBA00023242"/>
    </source>
</evidence>
<keyword evidence="6" id="KW-0156">Chromatin regulator</keyword>
<protein>
    <recommendedName>
        <fullName evidence="3">histone deacetylase</fullName>
        <ecNumber evidence="3">3.5.1.98</ecNumber>
    </recommendedName>
</protein>
<gene>
    <name evidence="12" type="ORF">PENTCL1PPCAC_18122</name>
</gene>
<dbReference type="Gene3D" id="3.40.800.20">
    <property type="entry name" value="Histone deacetylase domain"/>
    <property type="match status" value="2"/>
</dbReference>
<dbReference type="PRINTS" id="PR01270">
    <property type="entry name" value="HDASUPER"/>
</dbReference>
<sequence length="791" mass="87426">APVRYRMYLEMKSMFPCTLAAEEGVRYAVTVGVNEEQSRGHRNTVNEDHPESHARIEAIWKRMEEEGLVERLQIVRKFLSIDESELRATHSMEHVEGVSSTAGNTQTEINEWANGMDSVFATPLSSAAARSAVACSRQLAEWIAAGKIPSAFALIRPPGHHADGENPCGFCLYNNAAQAADAARIEGAQRILIVDLDVHHGQGTQRIFYEDDDVLYFSIHRHEYGGFWPNLVESGSMAIGEEKGRGYTVNVPLQETGCGDADYLFILSSLLLPIARDFHPDLVIVSAGFDSLIGDPLGRMELTPVGYSHLIHHLNAVGEGKMMVILEGGYNHSMSAEGAVQCMRVMTGEQPERLREMGEVKESTRESVLNTISVLLPHWQCLQQYATEEFRKKYPTPSAIRFEPPERDIPTANIEQEKFMRPEKREGVMGRVLRTVVVHGGRSHEEHDHPEGNSFEKKERIEMCIHRLSTLDVEMKEVAEWEEKKIIDWVEKTHSRDHVERLRSTKEMNDSDLFLLSREWGDSFVTRGTWRAAVTAVATTIEAVDSVFSPSSPFTSAFSLVRPPGHHSGRDTTSGFCFLNNVAIAAKYLLSLLPPSGRVLIVDWDIHLGDGTIDCLRDIPSSRCLYFSLHRSDEGTFFPVKKEEGGVDHEESEDGHVLLPLSGSIMGDAEYLAAIDRIVLPLAYSFAPDAILVSAGFDCLGCDPLGGYSVSPSTLSSMVSHLQAIAPLVAVMEGGYNLDSLAAGVEAVVKTMGGGRGGEGGRKRGRICPDAIHSLRITVDRCKEKFNLIQG</sequence>
<evidence type="ECO:0000256" key="2">
    <source>
        <dbReference type="ARBA" id="ARBA00007738"/>
    </source>
</evidence>
<dbReference type="InterPro" id="IPR023801">
    <property type="entry name" value="His_deacetylse_dom"/>
</dbReference>
<dbReference type="Proteomes" id="UP001432027">
    <property type="component" value="Unassembled WGS sequence"/>
</dbReference>
<dbReference type="PANTHER" id="PTHR10625">
    <property type="entry name" value="HISTONE DEACETYLASE HDAC1-RELATED"/>
    <property type="match status" value="1"/>
</dbReference>
<accession>A0AAV5TNW9</accession>